<organism evidence="2 3">
    <name type="scientific">Priestia megaterium Q3</name>
    <dbReference type="NCBI Taxonomy" id="1452722"/>
    <lineage>
        <taxon>Bacteria</taxon>
        <taxon>Bacillati</taxon>
        <taxon>Bacillota</taxon>
        <taxon>Bacilli</taxon>
        <taxon>Bacillales</taxon>
        <taxon>Bacillaceae</taxon>
        <taxon>Priestia</taxon>
    </lineage>
</organism>
<accession>A0A806TXH0</accession>
<protein>
    <submittedName>
        <fullName evidence="2">Uncharacterized protein</fullName>
    </submittedName>
</protein>
<reference evidence="2 3" key="1">
    <citation type="submission" date="2015-01" db="EMBL/GenBank/DDBJ databases">
        <title>Genome sequence of bacillus megaterium Q3.</title>
        <authorList>
            <person name="Wang Y."/>
            <person name="Luo K."/>
            <person name="Bai L."/>
            <person name="Luo F."/>
        </authorList>
    </citation>
    <scope>NUCLEOTIDE SEQUENCE [LARGE SCALE GENOMIC DNA]</scope>
    <source>
        <strain evidence="2 3">Q3</strain>
    </source>
</reference>
<name>A0A806TXH0_PRIMG</name>
<evidence type="ECO:0000313" key="2">
    <source>
        <dbReference type="EMBL" id="AKP76026.1"/>
    </source>
</evidence>
<sequence>MRLYHNYSIIITSPDSYTKKENYYFTGGAYFTMWIITVYSKNQSPTMFEFESEVEAKKTFQEIKGCKILSEVIYYNDRVPALA</sequence>
<proteinExistence type="predicted"/>
<keyword evidence="1" id="KW-1133">Transmembrane helix</keyword>
<evidence type="ECO:0000313" key="3">
    <source>
        <dbReference type="Proteomes" id="UP000036410"/>
    </source>
</evidence>
<dbReference type="AlphaFoldDB" id="A0A806TXH0"/>
<keyword evidence="1" id="KW-0812">Transmembrane</keyword>
<evidence type="ECO:0000256" key="1">
    <source>
        <dbReference type="SAM" id="Phobius"/>
    </source>
</evidence>
<dbReference type="EMBL" id="CP010586">
    <property type="protein sequence ID" value="AKP76026.1"/>
    <property type="molecule type" value="Genomic_DNA"/>
</dbReference>
<keyword evidence="1" id="KW-0472">Membrane</keyword>
<dbReference type="Proteomes" id="UP000036410">
    <property type="component" value="Chromosome"/>
</dbReference>
<gene>
    <name evidence="2" type="ORF">AS52_01061</name>
</gene>
<feature type="transmembrane region" description="Helical" evidence="1">
    <location>
        <begin position="23"/>
        <end position="40"/>
    </location>
</feature>